<keyword evidence="2" id="KW-1185">Reference proteome</keyword>
<proteinExistence type="predicted"/>
<organism evidence="1 2">
    <name type="scientific">Piloderma croceum (strain F 1598)</name>
    <dbReference type="NCBI Taxonomy" id="765440"/>
    <lineage>
        <taxon>Eukaryota</taxon>
        <taxon>Fungi</taxon>
        <taxon>Dikarya</taxon>
        <taxon>Basidiomycota</taxon>
        <taxon>Agaricomycotina</taxon>
        <taxon>Agaricomycetes</taxon>
        <taxon>Agaricomycetidae</taxon>
        <taxon>Atheliales</taxon>
        <taxon>Atheliaceae</taxon>
        <taxon>Piloderma</taxon>
    </lineage>
</organism>
<dbReference type="InParanoid" id="A0A0C3C860"/>
<name>A0A0C3C860_PILCF</name>
<accession>A0A0C3C860</accession>
<evidence type="ECO:0000313" key="2">
    <source>
        <dbReference type="Proteomes" id="UP000054166"/>
    </source>
</evidence>
<dbReference type="AlphaFoldDB" id="A0A0C3C860"/>
<dbReference type="EMBL" id="KN832983">
    <property type="protein sequence ID" value="KIM85882.1"/>
    <property type="molecule type" value="Genomic_DNA"/>
</dbReference>
<evidence type="ECO:0000313" key="1">
    <source>
        <dbReference type="EMBL" id="KIM85882.1"/>
    </source>
</evidence>
<gene>
    <name evidence="1" type="ORF">PILCRDRAFT_328435</name>
</gene>
<dbReference type="HOGENOM" id="CLU_2386955_0_0_1"/>
<dbReference type="Proteomes" id="UP000054166">
    <property type="component" value="Unassembled WGS sequence"/>
</dbReference>
<reference evidence="1 2" key="1">
    <citation type="submission" date="2014-04" db="EMBL/GenBank/DDBJ databases">
        <authorList>
            <consortium name="DOE Joint Genome Institute"/>
            <person name="Kuo A."/>
            <person name="Tarkka M."/>
            <person name="Buscot F."/>
            <person name="Kohler A."/>
            <person name="Nagy L.G."/>
            <person name="Floudas D."/>
            <person name="Copeland A."/>
            <person name="Barry K.W."/>
            <person name="Cichocki N."/>
            <person name="Veneault-Fourrey C."/>
            <person name="LaButti K."/>
            <person name="Lindquist E.A."/>
            <person name="Lipzen A."/>
            <person name="Lundell T."/>
            <person name="Morin E."/>
            <person name="Murat C."/>
            <person name="Sun H."/>
            <person name="Tunlid A."/>
            <person name="Henrissat B."/>
            <person name="Grigoriev I.V."/>
            <person name="Hibbett D.S."/>
            <person name="Martin F."/>
            <person name="Nordberg H.P."/>
            <person name="Cantor M.N."/>
            <person name="Hua S.X."/>
        </authorList>
    </citation>
    <scope>NUCLEOTIDE SEQUENCE [LARGE SCALE GENOMIC DNA]</scope>
    <source>
        <strain evidence="1 2">F 1598</strain>
    </source>
</reference>
<reference evidence="2" key="2">
    <citation type="submission" date="2015-01" db="EMBL/GenBank/DDBJ databases">
        <title>Evolutionary Origins and Diversification of the Mycorrhizal Mutualists.</title>
        <authorList>
            <consortium name="DOE Joint Genome Institute"/>
            <consortium name="Mycorrhizal Genomics Consortium"/>
            <person name="Kohler A."/>
            <person name="Kuo A."/>
            <person name="Nagy L.G."/>
            <person name="Floudas D."/>
            <person name="Copeland A."/>
            <person name="Barry K.W."/>
            <person name="Cichocki N."/>
            <person name="Veneault-Fourrey C."/>
            <person name="LaButti K."/>
            <person name="Lindquist E.A."/>
            <person name="Lipzen A."/>
            <person name="Lundell T."/>
            <person name="Morin E."/>
            <person name="Murat C."/>
            <person name="Riley R."/>
            <person name="Ohm R."/>
            <person name="Sun H."/>
            <person name="Tunlid A."/>
            <person name="Henrissat B."/>
            <person name="Grigoriev I.V."/>
            <person name="Hibbett D.S."/>
            <person name="Martin F."/>
        </authorList>
    </citation>
    <scope>NUCLEOTIDE SEQUENCE [LARGE SCALE GENOMIC DNA]</scope>
    <source>
        <strain evidence="2">F 1598</strain>
    </source>
</reference>
<sequence>MRINDSRLFGITNSVLHNSSCHVGSFNNQLFSSRFECSYSFQTSPAEQLLHTSYCAVRRAPANVLLLLMIVVSVTGTLRHCRLPDPNHTKAKAT</sequence>
<protein>
    <submittedName>
        <fullName evidence="1">Uncharacterized protein</fullName>
    </submittedName>
</protein>